<feature type="compositionally biased region" description="Low complexity" evidence="1">
    <location>
        <begin position="46"/>
        <end position="77"/>
    </location>
</feature>
<feature type="transmembrane region" description="Helical" evidence="2">
    <location>
        <begin position="216"/>
        <end position="234"/>
    </location>
</feature>
<proteinExistence type="predicted"/>
<accession>A0A4R6UXG3</accession>
<dbReference type="OrthoDB" id="4966979at2"/>
<gene>
    <name evidence="4" type="ORF">EV190_1124</name>
</gene>
<dbReference type="Pfam" id="PF07786">
    <property type="entry name" value="HGSNAT_cat"/>
    <property type="match status" value="1"/>
</dbReference>
<protein>
    <submittedName>
        <fullName evidence="4">Putative membrane protein YeiB</fullName>
    </submittedName>
</protein>
<keyword evidence="2" id="KW-0812">Transmembrane</keyword>
<feature type="transmembrane region" description="Helical" evidence="2">
    <location>
        <begin position="104"/>
        <end position="122"/>
    </location>
</feature>
<comment type="caution">
    <text evidence="4">The sequence shown here is derived from an EMBL/GenBank/DDBJ whole genome shotgun (WGS) entry which is preliminary data.</text>
</comment>
<name>A0A4R6UXG3_9ACTN</name>
<evidence type="ECO:0000256" key="2">
    <source>
        <dbReference type="SAM" id="Phobius"/>
    </source>
</evidence>
<evidence type="ECO:0000313" key="4">
    <source>
        <dbReference type="EMBL" id="TDQ50699.1"/>
    </source>
</evidence>
<dbReference type="EMBL" id="SNYN01000012">
    <property type="protein sequence ID" value="TDQ50699.1"/>
    <property type="molecule type" value="Genomic_DNA"/>
</dbReference>
<evidence type="ECO:0000259" key="3">
    <source>
        <dbReference type="Pfam" id="PF07786"/>
    </source>
</evidence>
<feature type="transmembrane region" description="Helical" evidence="2">
    <location>
        <begin position="163"/>
        <end position="184"/>
    </location>
</feature>
<reference evidence="4 5" key="1">
    <citation type="submission" date="2019-03" db="EMBL/GenBank/DDBJ databases">
        <title>Genomic Encyclopedia of Type Strains, Phase IV (KMG-IV): sequencing the most valuable type-strain genomes for metagenomic binning, comparative biology and taxonomic classification.</title>
        <authorList>
            <person name="Goeker M."/>
        </authorList>
    </citation>
    <scope>NUCLEOTIDE SEQUENCE [LARGE SCALE GENOMIC DNA]</scope>
    <source>
        <strain evidence="4 5">DSM 46770</strain>
    </source>
</reference>
<evidence type="ECO:0000256" key="1">
    <source>
        <dbReference type="SAM" id="MobiDB-lite"/>
    </source>
</evidence>
<feature type="transmembrane region" description="Helical" evidence="2">
    <location>
        <begin position="301"/>
        <end position="322"/>
    </location>
</feature>
<organism evidence="4 5">
    <name type="scientific">Actinorugispora endophytica</name>
    <dbReference type="NCBI Taxonomy" id="1605990"/>
    <lineage>
        <taxon>Bacteria</taxon>
        <taxon>Bacillati</taxon>
        <taxon>Actinomycetota</taxon>
        <taxon>Actinomycetes</taxon>
        <taxon>Streptosporangiales</taxon>
        <taxon>Nocardiopsidaceae</taxon>
        <taxon>Actinorugispora</taxon>
    </lineage>
</organism>
<feature type="transmembrane region" description="Helical" evidence="2">
    <location>
        <begin position="449"/>
        <end position="466"/>
    </location>
</feature>
<dbReference type="Proteomes" id="UP000295281">
    <property type="component" value="Unassembled WGS sequence"/>
</dbReference>
<feature type="transmembrane region" description="Helical" evidence="2">
    <location>
        <begin position="381"/>
        <end position="398"/>
    </location>
</feature>
<feature type="region of interest" description="Disordered" evidence="1">
    <location>
        <begin position="38"/>
        <end position="91"/>
    </location>
</feature>
<dbReference type="AlphaFoldDB" id="A0A4R6UXG3"/>
<evidence type="ECO:0000313" key="5">
    <source>
        <dbReference type="Proteomes" id="UP000295281"/>
    </source>
</evidence>
<sequence length="488" mass="50396">MGKAKNPKRPQVVTTGLKACVQEVGGGILVVVSNSSSQSADHITEAAPPHGVAPAPPATDDGGPARAARADGQGLAPGPAPGPAPQEAQAPPARRLGGVDVARGLAVLGMFIVHVGIGWTLADGSNALYPIAAGRSAVLFALLAGVSIALLSGGRERKVNKDLGVALWRVITRGVVMLFAGTALTMLGTSVSVILAYYAVFFVLAGMVLTERWGVVAFAAAVLGVAGPVASYWLRGVIAEGGTPGRVVGAVNAYDPFVLLADDGIVNFLLTGYYPAITWMPFVFAGLAIGRLDLRSTRVRWRLVALGSGLAAAAYGVSWVVLDVLGGVGRLAASVNPETGAAYGADGVALALYEGLPGVVPPTDWVWLFTAAPHSGTPLEVFGSGGVAIAVLGLCLLVSDRLGWLVYPVASVGALALTVYVGHILVIWLDERSLLDGTPLSFVSTWLDLSVPLGALVFATAWRLLVRRRGPLEWPLHVVSSWVAERIP</sequence>
<feature type="transmembrane region" description="Helical" evidence="2">
    <location>
        <begin position="190"/>
        <end position="209"/>
    </location>
</feature>
<feature type="transmembrane region" description="Helical" evidence="2">
    <location>
        <begin position="128"/>
        <end position="151"/>
    </location>
</feature>
<keyword evidence="2" id="KW-0472">Membrane</keyword>
<dbReference type="InterPro" id="IPR012429">
    <property type="entry name" value="HGSNAT_cat"/>
</dbReference>
<feature type="transmembrane region" description="Helical" evidence="2">
    <location>
        <begin position="265"/>
        <end position="289"/>
    </location>
</feature>
<feature type="domain" description="Heparan-alpha-glucosaminide N-acetyltransferase catalytic" evidence="3">
    <location>
        <begin position="95"/>
        <end position="301"/>
    </location>
</feature>
<feature type="transmembrane region" description="Helical" evidence="2">
    <location>
        <begin position="405"/>
        <end position="429"/>
    </location>
</feature>
<keyword evidence="2" id="KW-1133">Transmembrane helix</keyword>
<keyword evidence="5" id="KW-1185">Reference proteome</keyword>